<dbReference type="Proteomes" id="UP000075903">
    <property type="component" value="Unassembled WGS sequence"/>
</dbReference>
<name>A0A182UPE3_ANOME</name>
<dbReference type="VEuPathDB" id="VectorBase:AMEM001364"/>
<evidence type="ECO:0000256" key="1">
    <source>
        <dbReference type="SAM" id="MobiDB-lite"/>
    </source>
</evidence>
<organism evidence="2 3">
    <name type="scientific">Anopheles merus</name>
    <name type="common">Mosquito</name>
    <dbReference type="NCBI Taxonomy" id="30066"/>
    <lineage>
        <taxon>Eukaryota</taxon>
        <taxon>Metazoa</taxon>
        <taxon>Ecdysozoa</taxon>
        <taxon>Arthropoda</taxon>
        <taxon>Hexapoda</taxon>
        <taxon>Insecta</taxon>
        <taxon>Pterygota</taxon>
        <taxon>Neoptera</taxon>
        <taxon>Endopterygota</taxon>
        <taxon>Diptera</taxon>
        <taxon>Nematocera</taxon>
        <taxon>Culicoidea</taxon>
        <taxon>Culicidae</taxon>
        <taxon>Anophelinae</taxon>
        <taxon>Anopheles</taxon>
    </lineage>
</organism>
<feature type="region of interest" description="Disordered" evidence="1">
    <location>
        <begin position="255"/>
        <end position="278"/>
    </location>
</feature>
<reference evidence="2" key="1">
    <citation type="submission" date="2020-05" db="UniProtKB">
        <authorList>
            <consortium name="EnsemblMetazoa"/>
        </authorList>
    </citation>
    <scope>IDENTIFICATION</scope>
    <source>
        <strain evidence="2">MAF</strain>
    </source>
</reference>
<keyword evidence="3" id="KW-1185">Reference proteome</keyword>
<dbReference type="AlphaFoldDB" id="A0A182UPE3"/>
<dbReference type="EnsemblMetazoa" id="AMEM001364-RA">
    <property type="protein sequence ID" value="AMEM001364-PA"/>
    <property type="gene ID" value="AMEM001364"/>
</dbReference>
<evidence type="ECO:0000313" key="2">
    <source>
        <dbReference type="EnsemblMetazoa" id="AMEM001364-PA"/>
    </source>
</evidence>
<proteinExistence type="predicted"/>
<accession>A0A182UPE3</accession>
<evidence type="ECO:0000313" key="3">
    <source>
        <dbReference type="Proteomes" id="UP000075903"/>
    </source>
</evidence>
<sequence>MSWALAAAGGLGQRLQDGVHLLRDGHQHKLELLPGRYQSGPLIAQMLQRGGNVNFPCALVHATQHQVEQNSSSALADVGTPPCGQDRKWNWVTVRVSPRAQADSPFSCSRHSATSTTAPCSHTICQKWASVDCIGPWAATYAGARGSWSVMVDALIWFSTTREWSYGNGAPGRFSGAHCACSAASRALGSASYRQSASHSRCKRPLLRRWSSMYDSTMWPVEMSMFVSAGSSLQEDVLDRDDGGRASASFVSAVMRPPGESEPAGPVFPPAIRARHRS</sequence>
<protein>
    <submittedName>
        <fullName evidence="2">Uncharacterized protein</fullName>
    </submittedName>
</protein>